<keyword evidence="4" id="KW-1185">Reference proteome</keyword>
<gene>
    <name evidence="2" type="ORF">B0A71_09685</name>
    <name evidence="1" type="ORF">BHE19_19170</name>
</gene>
<evidence type="ECO:0000313" key="4">
    <source>
        <dbReference type="Proteomes" id="UP000198319"/>
    </source>
</evidence>
<dbReference type="Proteomes" id="UP000180252">
    <property type="component" value="Unassembled WGS sequence"/>
</dbReference>
<evidence type="ECO:0000313" key="1">
    <source>
        <dbReference type="EMBL" id="OHT43410.1"/>
    </source>
</evidence>
<reference evidence="3" key="1">
    <citation type="submission" date="2016-09" db="EMBL/GenBank/DDBJ databases">
        <authorList>
            <person name="Chen S."/>
            <person name="Walker E."/>
        </authorList>
    </citation>
    <scope>NUCLEOTIDE SEQUENCE [LARGE SCALE GENOMIC DNA]</scope>
    <source>
        <strain evidence="3">MSU</strain>
    </source>
</reference>
<reference evidence="1" key="2">
    <citation type="submission" date="2016-09" db="EMBL/GenBank/DDBJ databases">
        <authorList>
            <person name="Capua I."/>
            <person name="De Benedictis P."/>
            <person name="Joannis T."/>
            <person name="Lombin L.H."/>
            <person name="Cattoli G."/>
        </authorList>
    </citation>
    <scope>NUCLEOTIDE SEQUENCE [LARGE SCALE GENOMIC DNA]</scope>
    <source>
        <strain evidence="1">MSU</strain>
    </source>
</reference>
<evidence type="ECO:0000313" key="2">
    <source>
        <dbReference type="EMBL" id="OXB19712.1"/>
    </source>
</evidence>
<dbReference type="EMBL" id="MUHG01000017">
    <property type="protein sequence ID" value="OXB19712.1"/>
    <property type="molecule type" value="Genomic_DNA"/>
</dbReference>
<name>A0A1S1J0T3_9FLAO</name>
<reference evidence="2 4" key="3">
    <citation type="submission" date="2016-11" db="EMBL/GenBank/DDBJ databases">
        <title>Whole genomes of Flavobacteriaceae.</title>
        <authorList>
            <person name="Stine C."/>
            <person name="Li C."/>
            <person name="Tadesse D."/>
        </authorList>
    </citation>
    <scope>NUCLEOTIDE SEQUENCE [LARGE SCALE GENOMIC DNA]</scope>
    <source>
        <strain evidence="2 4">ATCC BAA-2541</strain>
    </source>
</reference>
<protein>
    <submittedName>
        <fullName evidence="1">Uncharacterized protein</fullName>
    </submittedName>
</protein>
<evidence type="ECO:0000313" key="3">
    <source>
        <dbReference type="Proteomes" id="UP000180252"/>
    </source>
</evidence>
<comment type="caution">
    <text evidence="1">The sequence shown here is derived from an EMBL/GenBank/DDBJ whole genome shotgun (WGS) entry which is preliminary data.</text>
</comment>
<dbReference type="AlphaFoldDB" id="A0A1S1J0T3"/>
<dbReference type="RefSeq" id="WP_070908790.1">
    <property type="nucleotide sequence ID" value="NZ_MIKE01000028.1"/>
</dbReference>
<dbReference type="EMBL" id="MIKE01000028">
    <property type="protein sequence ID" value="OHT43410.1"/>
    <property type="molecule type" value="Genomic_DNA"/>
</dbReference>
<accession>A0A1S1J0T3</accession>
<sequence length="146" mass="16813">MKKIVLLMIAFNLINACQKPKDNNNYHYSIKVKNNTNKVLYIYRGFDSVMPLGDFRSDPYFKTTAAFAGNGNIEIGEIRFTGGGRPTCIEDILHVDERLYIYVFDSAFIANKKWDEILKDSLVDGRLEVTIDELIKNSFTINYNKK</sequence>
<organism evidence="1 3">
    <name type="scientific">Flavobacterium tructae</name>
    <dbReference type="NCBI Taxonomy" id="1114873"/>
    <lineage>
        <taxon>Bacteria</taxon>
        <taxon>Pseudomonadati</taxon>
        <taxon>Bacteroidota</taxon>
        <taxon>Flavobacteriia</taxon>
        <taxon>Flavobacteriales</taxon>
        <taxon>Flavobacteriaceae</taxon>
        <taxon>Flavobacterium</taxon>
    </lineage>
</organism>
<proteinExistence type="predicted"/>
<dbReference type="Proteomes" id="UP000198319">
    <property type="component" value="Unassembled WGS sequence"/>
</dbReference>